<keyword evidence="5" id="KW-1185">Reference proteome</keyword>
<gene>
    <name evidence="4" type="ORF">BD626DRAFT_493109</name>
</gene>
<comment type="caution">
    <text evidence="4">The sequence shown here is derived from an EMBL/GenBank/DDBJ whole genome shotgun (WGS) entry which is preliminary data.</text>
</comment>
<dbReference type="Gene3D" id="3.40.50.720">
    <property type="entry name" value="NAD(P)-binding Rossmann-like Domain"/>
    <property type="match status" value="1"/>
</dbReference>
<reference evidence="4 5" key="1">
    <citation type="journal article" date="2019" name="New Phytol.">
        <title>Comparative genomics reveals unique wood-decay strategies and fruiting body development in the Schizophyllaceae.</title>
        <authorList>
            <person name="Almasi E."/>
            <person name="Sahu N."/>
            <person name="Krizsan K."/>
            <person name="Balint B."/>
            <person name="Kovacs G.M."/>
            <person name="Kiss B."/>
            <person name="Cseklye J."/>
            <person name="Drula E."/>
            <person name="Henrissat B."/>
            <person name="Nagy I."/>
            <person name="Chovatia M."/>
            <person name="Adam C."/>
            <person name="LaButti K."/>
            <person name="Lipzen A."/>
            <person name="Riley R."/>
            <person name="Grigoriev I.V."/>
            <person name="Nagy L.G."/>
        </authorList>
    </citation>
    <scope>NUCLEOTIDE SEQUENCE [LARGE SCALE GENOMIC DNA]</scope>
    <source>
        <strain evidence="4 5">NL-1724</strain>
    </source>
</reference>
<dbReference type="Pfam" id="PF05368">
    <property type="entry name" value="NmrA"/>
    <property type="match status" value="1"/>
</dbReference>
<comment type="similarity">
    <text evidence="1">Belongs to the NmrA-type oxidoreductase family.</text>
</comment>
<organism evidence="4 5">
    <name type="scientific">Schizophyllum amplum</name>
    <dbReference type="NCBI Taxonomy" id="97359"/>
    <lineage>
        <taxon>Eukaryota</taxon>
        <taxon>Fungi</taxon>
        <taxon>Dikarya</taxon>
        <taxon>Basidiomycota</taxon>
        <taxon>Agaricomycotina</taxon>
        <taxon>Agaricomycetes</taxon>
        <taxon>Agaricomycetidae</taxon>
        <taxon>Agaricales</taxon>
        <taxon>Schizophyllaceae</taxon>
        <taxon>Schizophyllum</taxon>
    </lineage>
</organism>
<dbReference type="Gene3D" id="3.90.25.10">
    <property type="entry name" value="UDP-galactose 4-epimerase, domain 1"/>
    <property type="match status" value="1"/>
</dbReference>
<evidence type="ECO:0000313" key="4">
    <source>
        <dbReference type="EMBL" id="TRM63901.1"/>
    </source>
</evidence>
<feature type="domain" description="NmrA-like" evidence="3">
    <location>
        <begin position="6"/>
        <end position="158"/>
    </location>
</feature>
<dbReference type="InterPro" id="IPR051164">
    <property type="entry name" value="NmrA-like_oxidored"/>
</dbReference>
<dbReference type="OrthoDB" id="419598at2759"/>
<evidence type="ECO:0000313" key="5">
    <source>
        <dbReference type="Proteomes" id="UP000320762"/>
    </source>
</evidence>
<dbReference type="PANTHER" id="PTHR42748:SF7">
    <property type="entry name" value="NMRA LIKE REDOX SENSOR 1-RELATED"/>
    <property type="match status" value="1"/>
</dbReference>
<keyword evidence="2" id="KW-0521">NADP</keyword>
<dbReference type="InterPro" id="IPR008030">
    <property type="entry name" value="NmrA-like"/>
</dbReference>
<accession>A0A550CGG9</accession>
<dbReference type="InterPro" id="IPR036291">
    <property type="entry name" value="NAD(P)-bd_dom_sf"/>
</dbReference>
<evidence type="ECO:0000259" key="3">
    <source>
        <dbReference type="Pfam" id="PF05368"/>
    </source>
</evidence>
<dbReference type="SUPFAM" id="SSF51735">
    <property type="entry name" value="NAD(P)-binding Rossmann-fold domains"/>
    <property type="match status" value="1"/>
</dbReference>
<dbReference type="Proteomes" id="UP000320762">
    <property type="component" value="Unassembled WGS sequence"/>
</dbReference>
<dbReference type="EMBL" id="VDMD01000008">
    <property type="protein sequence ID" value="TRM63901.1"/>
    <property type="molecule type" value="Genomic_DNA"/>
</dbReference>
<dbReference type="AlphaFoldDB" id="A0A550CGG9"/>
<name>A0A550CGG9_9AGAR</name>
<proteinExistence type="inferred from homology"/>
<evidence type="ECO:0000256" key="1">
    <source>
        <dbReference type="ARBA" id="ARBA00006328"/>
    </source>
</evidence>
<evidence type="ECO:0000256" key="2">
    <source>
        <dbReference type="ARBA" id="ARBA00022857"/>
    </source>
</evidence>
<dbReference type="STRING" id="97359.A0A550CGG9"/>
<protein>
    <recommendedName>
        <fullName evidence="3">NmrA-like domain-containing protein</fullName>
    </recommendedName>
</protein>
<sequence length="291" mass="30830">MSRIATVFLATSLQGSSVVRALLKDGTFTVRAVTRDVSSDSARALSGLGCQVVGATMDDKDAVSKAVAGAECVALITLPSWKGIPELTQGINVIDASKAAGVKFISFSTLPSLRDMSNGKYTNANHFDDKAAIQKHLEASQIPYACISPGNFLENVMPGRQPTFPFVKTETGYLMNTPGLAGTWGPAVTALLTQYTTRLAEINKQTFVLGSARTTAEESAAELAKGLGKPVEVKHLGKAGFPPIADMFDCSAEHDWFPNVKIPDPRLKALGVEVGTIEEFAATVLKPSIEA</sequence>
<dbReference type="PANTHER" id="PTHR42748">
    <property type="entry name" value="NITROGEN METABOLITE REPRESSION PROTEIN NMRA FAMILY MEMBER"/>
    <property type="match status" value="1"/>
</dbReference>